<organism evidence="2 3">
    <name type="scientific">Rhodovulum bhavnagarense</name>
    <dbReference type="NCBI Taxonomy" id="992286"/>
    <lineage>
        <taxon>Bacteria</taxon>
        <taxon>Pseudomonadati</taxon>
        <taxon>Pseudomonadota</taxon>
        <taxon>Alphaproteobacteria</taxon>
        <taxon>Rhodobacterales</taxon>
        <taxon>Paracoccaceae</taxon>
        <taxon>Rhodovulum</taxon>
    </lineage>
</organism>
<proteinExistence type="predicted"/>
<evidence type="ECO:0000313" key="2">
    <source>
        <dbReference type="EMBL" id="TCP59930.1"/>
    </source>
</evidence>
<dbReference type="RefSeq" id="WP_132952281.1">
    <property type="nucleotide sequence ID" value="NZ_SLXU01000014.1"/>
</dbReference>
<feature type="transmembrane region" description="Helical" evidence="1">
    <location>
        <begin position="129"/>
        <end position="150"/>
    </location>
</feature>
<protein>
    <recommendedName>
        <fullName evidence="4">BASS family bile acid:Na+ symporter</fullName>
    </recommendedName>
</protein>
<feature type="transmembrane region" description="Helical" evidence="1">
    <location>
        <begin position="94"/>
        <end position="117"/>
    </location>
</feature>
<sequence>MRPLLWLARNGRWVLLAALVAGIALPSLSRPLTPLIVPLIAASLFLAALRTDPRAGLPRARDWPGVLGQTLGLQLALPLVAAAGLHAAGLANTVAGIGVVLVLAAAPISGAPGLAVMTGANTAIALRQVVIATALLPLTAIPVLATLPVFPDAGAVIAGALRLLGVIGAVVGLALLIRWRVPRLVAPAMVPKIDGVMTAVMGLLVLGLMGAVGPAILRADPAVLGFVALAFALNLIPASALFFGSRARMPDADSAALAIVAGNRNLALFLAALPPETLERILLFLGCYQIPMYLTPLILPRLFRLR</sequence>
<feature type="transmembrane region" description="Helical" evidence="1">
    <location>
        <begin position="198"/>
        <end position="217"/>
    </location>
</feature>
<keyword evidence="1" id="KW-0812">Transmembrane</keyword>
<dbReference type="Proteomes" id="UP000295050">
    <property type="component" value="Unassembled WGS sequence"/>
</dbReference>
<evidence type="ECO:0000313" key="3">
    <source>
        <dbReference type="Proteomes" id="UP000295050"/>
    </source>
</evidence>
<keyword evidence="1" id="KW-1133">Transmembrane helix</keyword>
<keyword evidence="3" id="KW-1185">Reference proteome</keyword>
<feature type="transmembrane region" description="Helical" evidence="1">
    <location>
        <begin position="12"/>
        <end position="29"/>
    </location>
</feature>
<name>A0A4R2R9M5_9RHOB</name>
<evidence type="ECO:0000256" key="1">
    <source>
        <dbReference type="SAM" id="Phobius"/>
    </source>
</evidence>
<feature type="transmembrane region" description="Helical" evidence="1">
    <location>
        <begin position="223"/>
        <end position="243"/>
    </location>
</feature>
<reference evidence="2 3" key="1">
    <citation type="submission" date="2019-03" db="EMBL/GenBank/DDBJ databases">
        <title>Genomic Encyclopedia of Type Strains, Phase IV (KMG-IV): sequencing the most valuable type-strain genomes for metagenomic binning, comparative biology and taxonomic classification.</title>
        <authorList>
            <person name="Goeker M."/>
        </authorList>
    </citation>
    <scope>NUCLEOTIDE SEQUENCE [LARGE SCALE GENOMIC DNA]</scope>
    <source>
        <strain evidence="2 3">DSM 24766</strain>
    </source>
</reference>
<evidence type="ECO:0008006" key="4">
    <source>
        <dbReference type="Google" id="ProtNLM"/>
    </source>
</evidence>
<dbReference type="OrthoDB" id="8477735at2"/>
<gene>
    <name evidence="2" type="ORF">EV663_11426</name>
</gene>
<dbReference type="AlphaFoldDB" id="A0A4R2R9M5"/>
<feature type="transmembrane region" description="Helical" evidence="1">
    <location>
        <begin position="281"/>
        <end position="303"/>
    </location>
</feature>
<keyword evidence="1" id="KW-0472">Membrane</keyword>
<dbReference type="Gene3D" id="1.20.1530.20">
    <property type="match status" value="1"/>
</dbReference>
<feature type="transmembrane region" description="Helical" evidence="1">
    <location>
        <begin position="156"/>
        <end position="177"/>
    </location>
</feature>
<comment type="caution">
    <text evidence="2">The sequence shown here is derived from an EMBL/GenBank/DDBJ whole genome shotgun (WGS) entry which is preliminary data.</text>
</comment>
<dbReference type="InterPro" id="IPR038770">
    <property type="entry name" value="Na+/solute_symporter_sf"/>
</dbReference>
<feature type="transmembrane region" description="Helical" evidence="1">
    <location>
        <begin position="63"/>
        <end position="88"/>
    </location>
</feature>
<dbReference type="EMBL" id="SLXU01000014">
    <property type="protein sequence ID" value="TCP59930.1"/>
    <property type="molecule type" value="Genomic_DNA"/>
</dbReference>
<accession>A0A4R2R9M5</accession>